<evidence type="ECO:0000313" key="1">
    <source>
        <dbReference type="EMBL" id="BDR80993.1"/>
    </source>
</evidence>
<organism evidence="1 2">
    <name type="scientific">Clostridium tetani</name>
    <dbReference type="NCBI Taxonomy" id="1513"/>
    <lineage>
        <taxon>Bacteria</taxon>
        <taxon>Bacillati</taxon>
        <taxon>Bacillota</taxon>
        <taxon>Clostridia</taxon>
        <taxon>Eubacteriales</taxon>
        <taxon>Clostridiaceae</taxon>
        <taxon>Clostridium</taxon>
    </lineage>
</organism>
<dbReference type="RefSeq" id="WP_317724952.1">
    <property type="nucleotide sequence ID" value="NZ_AP026818.1"/>
</dbReference>
<name>A0ABC8EBN7_CLOTA</name>
<sequence length="111" mass="12660">MNKNKKIFIIISIFSILVLSCVLTNPNKNEYINWSKEEIQSQSSNILEKGVIGFLGEKIISNTTTTRNYIIFSIYKTEIEGEELTTLGIFKNFIPINKEKDKNKSIIKGAI</sequence>
<evidence type="ECO:0000313" key="2">
    <source>
        <dbReference type="Proteomes" id="UP001321763"/>
    </source>
</evidence>
<proteinExistence type="predicted"/>
<dbReference type="EMBL" id="AP026818">
    <property type="protein sequence ID" value="BDR80993.1"/>
    <property type="molecule type" value="Genomic_DNA"/>
</dbReference>
<reference evidence="1 2" key="1">
    <citation type="submission" date="2022-09" db="EMBL/GenBank/DDBJ databases">
        <title>complete genome sequences of Clostridium tetani str. KHSU-234311-028 isolated from soil.</title>
        <authorList>
            <person name="Sekizuka T."/>
            <person name="Shitada C."/>
            <person name="Takahashi M."/>
            <person name="Kuroda M."/>
        </authorList>
    </citation>
    <scope>NUCLEOTIDE SEQUENCE [LARGE SCALE GENOMIC DNA]</scope>
    <source>
        <strain evidence="1 2">KHSU-234311-028</strain>
    </source>
</reference>
<dbReference type="Proteomes" id="UP001321763">
    <property type="component" value="Chromosome"/>
</dbReference>
<protein>
    <submittedName>
        <fullName evidence="1">Lipoprotein</fullName>
    </submittedName>
</protein>
<dbReference type="AlphaFoldDB" id="A0ABC8EBN7"/>
<dbReference type="InterPro" id="IPR025578">
    <property type="entry name" value="DUF4359"/>
</dbReference>
<dbReference type="PROSITE" id="PS51257">
    <property type="entry name" value="PROKAR_LIPOPROTEIN"/>
    <property type="match status" value="1"/>
</dbReference>
<accession>A0ABC8EBN7</accession>
<dbReference type="Pfam" id="PF14271">
    <property type="entry name" value="DUF4359"/>
    <property type="match status" value="1"/>
</dbReference>
<keyword evidence="1" id="KW-0449">Lipoprotein</keyword>
<gene>
    <name evidence="1" type="ORF">K234311028_12390</name>
</gene>